<dbReference type="Gene3D" id="3.40.190.10">
    <property type="entry name" value="Periplasmic binding protein-like II"/>
    <property type="match status" value="1"/>
</dbReference>
<keyword evidence="4" id="KW-1185">Reference proteome</keyword>
<dbReference type="InterPro" id="IPR005064">
    <property type="entry name" value="BUG"/>
</dbReference>
<dbReference type="CDD" id="cd07012">
    <property type="entry name" value="PBP2_Bug_TTT"/>
    <property type="match status" value="1"/>
</dbReference>
<keyword evidence="2" id="KW-0732">Signal</keyword>
<dbReference type="PROSITE" id="PS51257">
    <property type="entry name" value="PROKAR_LIPOPROTEIN"/>
    <property type="match status" value="1"/>
</dbReference>
<feature type="signal peptide" evidence="2">
    <location>
        <begin position="1"/>
        <end position="28"/>
    </location>
</feature>
<dbReference type="Proteomes" id="UP000494214">
    <property type="component" value="Unassembled WGS sequence"/>
</dbReference>
<evidence type="ECO:0000256" key="1">
    <source>
        <dbReference type="ARBA" id="ARBA00006987"/>
    </source>
</evidence>
<dbReference type="PANTHER" id="PTHR42928:SF5">
    <property type="entry name" value="BLR1237 PROTEIN"/>
    <property type="match status" value="1"/>
</dbReference>
<evidence type="ECO:0000256" key="2">
    <source>
        <dbReference type="SAM" id="SignalP"/>
    </source>
</evidence>
<dbReference type="PANTHER" id="PTHR42928">
    <property type="entry name" value="TRICARBOXYLATE-BINDING PROTEIN"/>
    <property type="match status" value="1"/>
</dbReference>
<dbReference type="SUPFAM" id="SSF53850">
    <property type="entry name" value="Periplasmic binding protein-like II"/>
    <property type="match status" value="1"/>
</dbReference>
<feature type="chain" id="PRO_5028837289" evidence="2">
    <location>
        <begin position="29"/>
        <end position="336"/>
    </location>
</feature>
<reference evidence="3 4" key="1">
    <citation type="submission" date="2020-04" db="EMBL/GenBank/DDBJ databases">
        <authorList>
            <person name="De Canck E."/>
        </authorList>
    </citation>
    <scope>NUCLEOTIDE SEQUENCE [LARGE SCALE GENOMIC DNA]</scope>
    <source>
        <strain evidence="3 4">LMG 26690</strain>
    </source>
</reference>
<dbReference type="Gene3D" id="3.40.190.150">
    <property type="entry name" value="Bordetella uptake gene, domain 1"/>
    <property type="match status" value="1"/>
</dbReference>
<proteinExistence type="inferred from homology"/>
<organism evidence="3 4">
    <name type="scientific">Achromobacter animicus</name>
    <dbReference type="NCBI Taxonomy" id="1389935"/>
    <lineage>
        <taxon>Bacteria</taxon>
        <taxon>Pseudomonadati</taxon>
        <taxon>Pseudomonadota</taxon>
        <taxon>Betaproteobacteria</taxon>
        <taxon>Burkholderiales</taxon>
        <taxon>Alcaligenaceae</taxon>
        <taxon>Achromobacter</taxon>
    </lineage>
</organism>
<name>A0A6S7ALA8_9BURK</name>
<evidence type="ECO:0000313" key="4">
    <source>
        <dbReference type="Proteomes" id="UP000494214"/>
    </source>
</evidence>
<dbReference type="PIRSF" id="PIRSF017082">
    <property type="entry name" value="YflP"/>
    <property type="match status" value="1"/>
</dbReference>
<dbReference type="Pfam" id="PF03401">
    <property type="entry name" value="TctC"/>
    <property type="match status" value="1"/>
</dbReference>
<dbReference type="EMBL" id="CADIJM010000002">
    <property type="protein sequence ID" value="CAB3674960.1"/>
    <property type="molecule type" value="Genomic_DNA"/>
</dbReference>
<sequence length="336" mass="35379">MNRKPIFHLAGWSAAAALSMLACTAAVAAPSPQPDAWPASGKPIRMVVPFPAGSGSDSLARMLAAKVSQQTGASVIIDNKPGAGTMIGAQDVARAKPDGYTLLYTIVVTHTQNPHLYKKLPYDPVKDFTPVLQAVRSATVLVANNNAPFSTTAELIAYAKANPGKLNYASYSAGSTSHLNGEILKMKTGTDIVHVPYKGTADASRALLAGDVQVYFDGTATAVENARAGKVKLLGPATDRRLSVLPELPTLEEQGIEGLNIVGWQGIFGPGDMPPALAERVAQVFRAALETPEITQTILSQGNEVSGAGPKEFSAIVQRDSARWGDVIRRIGLVLE</sequence>
<evidence type="ECO:0000313" key="3">
    <source>
        <dbReference type="EMBL" id="CAB3674960.1"/>
    </source>
</evidence>
<comment type="similarity">
    <text evidence="1">Belongs to the UPF0065 (bug) family.</text>
</comment>
<protein>
    <submittedName>
        <fullName evidence="3">Uncharacterized protein</fullName>
    </submittedName>
</protein>
<accession>A0A6S7ALA8</accession>
<dbReference type="AlphaFoldDB" id="A0A6S7ALA8"/>
<dbReference type="RefSeq" id="WP_175122277.1">
    <property type="nucleotide sequence ID" value="NZ_CADIJM010000002.1"/>
</dbReference>
<dbReference type="InterPro" id="IPR042100">
    <property type="entry name" value="Bug_dom1"/>
</dbReference>
<gene>
    <name evidence="3" type="ORF">LMG26690_01272</name>
</gene>